<dbReference type="PANTHER" id="PTHR41532">
    <property type="entry name" value="FIXS PROTEIN"/>
    <property type="match status" value="1"/>
</dbReference>
<proteinExistence type="predicted"/>
<reference evidence="3" key="2">
    <citation type="submission" date="2021-08" db="EMBL/GenBank/DDBJ databases">
        <authorList>
            <person name="Dalcin Martins P."/>
        </authorList>
    </citation>
    <scope>NUCLEOTIDE SEQUENCE</scope>
    <source>
        <strain evidence="3">MAG_39</strain>
    </source>
</reference>
<feature type="region of interest" description="Disordered" evidence="1">
    <location>
        <begin position="29"/>
        <end position="50"/>
    </location>
</feature>
<organism evidence="3 4">
    <name type="scientific">Candidatus Nitrobium versatile</name>
    <dbReference type="NCBI Taxonomy" id="2884831"/>
    <lineage>
        <taxon>Bacteria</taxon>
        <taxon>Pseudomonadati</taxon>
        <taxon>Nitrospirota</taxon>
        <taxon>Nitrospiria</taxon>
        <taxon>Nitrospirales</taxon>
        <taxon>Nitrospiraceae</taxon>
        <taxon>Candidatus Nitrobium</taxon>
    </lineage>
</organism>
<evidence type="ECO:0000256" key="2">
    <source>
        <dbReference type="SAM" id="Phobius"/>
    </source>
</evidence>
<dbReference type="NCBIfam" id="TIGR00847">
    <property type="entry name" value="ccoS"/>
    <property type="match status" value="1"/>
</dbReference>
<dbReference type="EMBL" id="JAIOIV010000031">
    <property type="protein sequence ID" value="MBZ0155375.1"/>
    <property type="molecule type" value="Genomic_DNA"/>
</dbReference>
<evidence type="ECO:0000256" key="1">
    <source>
        <dbReference type="SAM" id="MobiDB-lite"/>
    </source>
</evidence>
<keyword evidence="2" id="KW-1133">Transmembrane helix</keyword>
<dbReference type="Pfam" id="PF03597">
    <property type="entry name" value="FixS"/>
    <property type="match status" value="1"/>
</dbReference>
<protein>
    <submittedName>
        <fullName evidence="3">Cbb3-type cytochrome oxidase assembly protein CcoS</fullName>
    </submittedName>
</protein>
<feature type="transmembrane region" description="Helical" evidence="2">
    <location>
        <begin position="6"/>
        <end position="26"/>
    </location>
</feature>
<dbReference type="Proteomes" id="UP000705867">
    <property type="component" value="Unassembled WGS sequence"/>
</dbReference>
<name>A0A953JA75_9BACT</name>
<gene>
    <name evidence="3" type="primary">ccoS</name>
    <name evidence="3" type="ORF">K8I29_04065</name>
</gene>
<reference evidence="3" key="1">
    <citation type="journal article" date="2021" name="bioRxiv">
        <title>Unraveling nitrogen, sulfur and carbon metabolic pathways and microbial community transcriptional responses to substrate deprivation and toxicity stresses in a bioreactor mimicking anoxic brackish coastal sediment conditions.</title>
        <authorList>
            <person name="Martins P.D."/>
            <person name="Echeveste M.J."/>
            <person name="Arshad A."/>
            <person name="Kurth J."/>
            <person name="Ouboter H."/>
            <person name="Jetten M.S.M."/>
            <person name="Welte C.U."/>
        </authorList>
    </citation>
    <scope>NUCLEOTIDE SEQUENCE</scope>
    <source>
        <strain evidence="3">MAG_39</strain>
    </source>
</reference>
<evidence type="ECO:0000313" key="4">
    <source>
        <dbReference type="Proteomes" id="UP000705867"/>
    </source>
</evidence>
<accession>A0A953JA75</accession>
<feature type="compositionally biased region" description="Basic and acidic residues" evidence="1">
    <location>
        <begin position="35"/>
        <end position="50"/>
    </location>
</feature>
<comment type="caution">
    <text evidence="3">The sequence shown here is derived from an EMBL/GenBank/DDBJ whole genome shotgun (WGS) entry which is preliminary data.</text>
</comment>
<keyword evidence="2" id="KW-0472">Membrane</keyword>
<dbReference type="PANTHER" id="PTHR41532:SF1">
    <property type="entry name" value="FIXS PROTEIN"/>
    <property type="match status" value="1"/>
</dbReference>
<evidence type="ECO:0000313" key="3">
    <source>
        <dbReference type="EMBL" id="MBZ0155375.1"/>
    </source>
</evidence>
<keyword evidence="2" id="KW-0812">Transmembrane</keyword>
<dbReference type="InterPro" id="IPR004714">
    <property type="entry name" value="Cyt_oxidase_maturation_cbb3"/>
</dbReference>
<sequence>MWTLYFLIFLSLILGIGAWLFFMWAAKSGQYDDPEGPKYRMLDDEDEKKK</sequence>
<dbReference type="AlphaFoldDB" id="A0A953JA75"/>